<dbReference type="SUPFAM" id="SSF56300">
    <property type="entry name" value="Metallo-dependent phosphatases"/>
    <property type="match status" value="1"/>
</dbReference>
<evidence type="ECO:0000256" key="1">
    <source>
        <dbReference type="ARBA" id="ARBA00022723"/>
    </source>
</evidence>
<proteinExistence type="predicted"/>
<gene>
    <name evidence="4" type="ORF">WMO64_05275</name>
</gene>
<dbReference type="InterPro" id="IPR051158">
    <property type="entry name" value="Metallophosphoesterase_sf"/>
</dbReference>
<dbReference type="InterPro" id="IPR004843">
    <property type="entry name" value="Calcineurin-like_PHP"/>
</dbReference>
<reference evidence="4 5" key="1">
    <citation type="submission" date="2024-03" db="EMBL/GenBank/DDBJ databases">
        <title>Human intestinal bacterial collection.</title>
        <authorList>
            <person name="Pauvert C."/>
            <person name="Hitch T.C.A."/>
            <person name="Clavel T."/>
        </authorList>
    </citation>
    <scope>NUCLEOTIDE SEQUENCE [LARGE SCALE GENOMIC DNA]</scope>
    <source>
        <strain evidence="4 5">CLA-AP-H29</strain>
    </source>
</reference>
<accession>A0ABV1EA15</accession>
<dbReference type="Pfam" id="PF00149">
    <property type="entry name" value="Metallophos"/>
    <property type="match status" value="1"/>
</dbReference>
<evidence type="ECO:0000313" key="4">
    <source>
        <dbReference type="EMBL" id="MEQ2442873.1"/>
    </source>
</evidence>
<dbReference type="EMBL" id="JBBMFK010000006">
    <property type="protein sequence ID" value="MEQ2442873.1"/>
    <property type="molecule type" value="Genomic_DNA"/>
</dbReference>
<protein>
    <submittedName>
        <fullName evidence="4">Metallophosphoesterase</fullName>
    </submittedName>
</protein>
<keyword evidence="5" id="KW-1185">Reference proteome</keyword>
<organism evidence="4 5">
    <name type="scientific">Pseudoflavonifractor intestinihominis</name>
    <dbReference type="NCBI Taxonomy" id="3133171"/>
    <lineage>
        <taxon>Bacteria</taxon>
        <taxon>Bacillati</taxon>
        <taxon>Bacillota</taxon>
        <taxon>Clostridia</taxon>
        <taxon>Eubacteriales</taxon>
        <taxon>Oscillospiraceae</taxon>
        <taxon>Pseudoflavonifractor</taxon>
    </lineage>
</organism>
<feature type="domain" description="Calcineurin-like phosphoesterase" evidence="3">
    <location>
        <begin position="49"/>
        <end position="214"/>
    </location>
</feature>
<evidence type="ECO:0000313" key="5">
    <source>
        <dbReference type="Proteomes" id="UP001464378"/>
    </source>
</evidence>
<evidence type="ECO:0000259" key="3">
    <source>
        <dbReference type="Pfam" id="PF00149"/>
    </source>
</evidence>
<keyword evidence="2" id="KW-0378">Hydrolase</keyword>
<dbReference type="PANTHER" id="PTHR31302:SF31">
    <property type="entry name" value="PHOSPHODIESTERASE YAEI"/>
    <property type="match status" value="1"/>
</dbReference>
<comment type="caution">
    <text evidence="4">The sequence shown here is derived from an EMBL/GenBank/DDBJ whole genome shotgun (WGS) entry which is preliminary data.</text>
</comment>
<dbReference type="Proteomes" id="UP001464378">
    <property type="component" value="Unassembled WGS sequence"/>
</dbReference>
<dbReference type="PANTHER" id="PTHR31302">
    <property type="entry name" value="TRANSMEMBRANE PROTEIN WITH METALLOPHOSPHOESTERASE DOMAIN-RELATED"/>
    <property type="match status" value="1"/>
</dbReference>
<dbReference type="Gene3D" id="3.60.21.10">
    <property type="match status" value="1"/>
</dbReference>
<dbReference type="InterPro" id="IPR029052">
    <property type="entry name" value="Metallo-depent_PP-like"/>
</dbReference>
<keyword evidence="1" id="KW-0479">Metal-binding</keyword>
<sequence>MLPITKRKKRLICAGVLAAAVVGLAAGLDSRLTVPHYRLESEKLSGSVRVALITDLHCCNYGPGQRDLLDAVAAEAPDLVLLGGDIVDDDPSLPVEDAYTVVRALAEQYPTYYVTGNHEFWSGRVEKIRENMADCGAVVLAGNWEDVALNGQKLRICGVDDPAVGAAAWTEQLAEVGAAADGSRFTILVTHRPERVEEYIRYGFDLTVAGHAHGGQWRVPGLINGLLAPNQGLFPKYAGGRYDLGKQVMVVSRGLARESTRIPRLFNRPELVVLDLTSGEDG</sequence>
<name>A0ABV1EA15_9FIRM</name>
<dbReference type="RefSeq" id="WP_349231248.1">
    <property type="nucleotide sequence ID" value="NZ_JBBMFK010000006.1"/>
</dbReference>
<evidence type="ECO:0000256" key="2">
    <source>
        <dbReference type="ARBA" id="ARBA00022801"/>
    </source>
</evidence>